<dbReference type="Pfam" id="PF14804">
    <property type="entry name" value="Jag_N"/>
    <property type="match status" value="1"/>
</dbReference>
<feature type="domain" description="R3H" evidence="7">
    <location>
        <begin position="142"/>
        <end position="208"/>
    </location>
</feature>
<comment type="subcellular location">
    <subcellularLocation>
        <location evidence="6">Cytoplasm</location>
    </subcellularLocation>
</comment>
<dbReference type="Gene3D" id="3.30.30.80">
    <property type="entry name" value="probable RNA-binding protein from clostridium symbiosum atcc 14940"/>
    <property type="match status" value="1"/>
</dbReference>
<dbReference type="InterPro" id="IPR032782">
    <property type="entry name" value="KhpB_N"/>
</dbReference>
<dbReference type="Pfam" id="PF13083">
    <property type="entry name" value="KH_KhpA-B"/>
    <property type="match status" value="1"/>
</dbReference>
<evidence type="ECO:0000256" key="6">
    <source>
        <dbReference type="HAMAP-Rule" id="MF_00867"/>
    </source>
</evidence>
<dbReference type="InterPro" id="IPR034079">
    <property type="entry name" value="R3H_KhpB"/>
</dbReference>
<dbReference type="InterPro" id="IPR039247">
    <property type="entry name" value="KhpB"/>
</dbReference>
<keyword evidence="4 6" id="KW-0143">Chaperone</keyword>
<comment type="similarity">
    <text evidence="6">Belongs to the KhpB RNA-binding protein family.</text>
</comment>
<accession>A0ABV9QPB2</accession>
<dbReference type="NCBIfam" id="NF041568">
    <property type="entry name" value="Jag_EloR"/>
    <property type="match status" value="1"/>
</dbReference>
<dbReference type="SMART" id="SM00393">
    <property type="entry name" value="R3H"/>
    <property type="match status" value="1"/>
</dbReference>
<dbReference type="EMBL" id="JBHSHL010000019">
    <property type="protein sequence ID" value="MFC4804539.1"/>
    <property type="molecule type" value="Genomic_DNA"/>
</dbReference>
<comment type="caution">
    <text evidence="6">Lacks conserved residue(s) required for the propagation of feature annotation.</text>
</comment>
<keyword evidence="9" id="KW-1185">Reference proteome</keyword>
<dbReference type="SUPFAM" id="SSF82708">
    <property type="entry name" value="R3H domain"/>
    <property type="match status" value="1"/>
</dbReference>
<keyword evidence="3 6" id="KW-0133">Cell shape</keyword>
<dbReference type="CDD" id="cd02414">
    <property type="entry name" value="KH-II_Jag"/>
    <property type="match status" value="1"/>
</dbReference>
<evidence type="ECO:0000313" key="8">
    <source>
        <dbReference type="EMBL" id="MFC4804539.1"/>
    </source>
</evidence>
<dbReference type="RefSeq" id="WP_379788049.1">
    <property type="nucleotide sequence ID" value="NZ_JBHSHL010000019.1"/>
</dbReference>
<dbReference type="Gene3D" id="3.30.1370.50">
    <property type="entry name" value="R3H-like domain"/>
    <property type="match status" value="1"/>
</dbReference>
<dbReference type="SMART" id="SM01245">
    <property type="entry name" value="Jag_N"/>
    <property type="match status" value="1"/>
</dbReference>
<dbReference type="PANTHER" id="PTHR35800">
    <property type="entry name" value="PROTEIN JAG"/>
    <property type="match status" value="1"/>
</dbReference>
<protein>
    <recommendedName>
        <fullName evidence="6">RNA-binding protein KhpB</fullName>
    </recommendedName>
    <alternativeName>
        <fullName evidence="6">RNA-binding protein EloR</fullName>
    </alternativeName>
</protein>
<organism evidence="8 9">
    <name type="scientific">Filifactor villosus</name>
    <dbReference type="NCBI Taxonomy" id="29374"/>
    <lineage>
        <taxon>Bacteria</taxon>
        <taxon>Bacillati</taxon>
        <taxon>Bacillota</taxon>
        <taxon>Clostridia</taxon>
        <taxon>Peptostreptococcales</taxon>
        <taxon>Filifactoraceae</taxon>
        <taxon>Filifactor</taxon>
    </lineage>
</organism>
<dbReference type="PANTHER" id="PTHR35800:SF1">
    <property type="entry name" value="RNA-BINDING PROTEIN KHPB"/>
    <property type="match status" value="1"/>
</dbReference>
<name>A0ABV9QPB2_9FIRM</name>
<comment type="domain">
    <text evidence="6">Has an N-terminal Jag-N domain and 2 RNA-binding domains (KH and R3H).</text>
</comment>
<evidence type="ECO:0000313" key="9">
    <source>
        <dbReference type="Proteomes" id="UP001595916"/>
    </source>
</evidence>
<keyword evidence="1 6" id="KW-0963">Cytoplasm</keyword>
<keyword evidence="2 6" id="KW-0694">RNA-binding</keyword>
<dbReference type="PROSITE" id="PS51061">
    <property type="entry name" value="R3H"/>
    <property type="match status" value="1"/>
</dbReference>
<evidence type="ECO:0000256" key="1">
    <source>
        <dbReference type="ARBA" id="ARBA00022490"/>
    </source>
</evidence>
<dbReference type="InterPro" id="IPR001374">
    <property type="entry name" value="R3H_dom"/>
</dbReference>
<dbReference type="Proteomes" id="UP001595916">
    <property type="component" value="Unassembled WGS sequence"/>
</dbReference>
<dbReference type="InterPro" id="IPR015946">
    <property type="entry name" value="KH_dom-like_a/b"/>
</dbReference>
<dbReference type="InterPro" id="IPR036867">
    <property type="entry name" value="R3H_dom_sf"/>
</dbReference>
<dbReference type="Gene3D" id="3.30.300.20">
    <property type="match status" value="1"/>
</dbReference>
<sequence>MKSVETIGKTKEEAIQEAILQLNVTRDKLKIEVIEETSKFLGLFGSKECKIRATLLEDTRAKDAADAFLKGLFEVSGLNCSFSLSKDEEEVLHTKIEGEDASYLIGRRGDTLDALQLLTNLAVNKELEDYQRVMVDVEDYRQKREESLTNYVKKMARQAAKQRRTIKLDAMNPYERRIAHSVLQDDPYVTTYSEGKEPYRRVVITLKK</sequence>
<dbReference type="CDD" id="cd02644">
    <property type="entry name" value="R3H_jag"/>
    <property type="match status" value="1"/>
</dbReference>
<comment type="subunit">
    <text evidence="6">Forms a complex with KhpA.</text>
</comment>
<evidence type="ECO:0000259" key="7">
    <source>
        <dbReference type="PROSITE" id="PS51061"/>
    </source>
</evidence>
<comment type="function">
    <text evidence="6">A probable RNA chaperone. Forms a complex with KhpA which binds to cellular RNA and controls its expression. Plays a role in peptidoglycan (PG) homeostasis and cell length regulation.</text>
</comment>
<keyword evidence="5 6" id="KW-0961">Cell wall biogenesis/degradation</keyword>
<comment type="caution">
    <text evidence="8">The sequence shown here is derived from an EMBL/GenBank/DDBJ whole genome shotgun (WGS) entry which is preliminary data.</text>
</comment>
<gene>
    <name evidence="8" type="primary">jag</name>
    <name evidence="6" type="synonym">eloR</name>
    <name evidence="6" type="synonym">khpB</name>
    <name evidence="8" type="ORF">ACFO4R_05520</name>
</gene>
<evidence type="ECO:0000256" key="3">
    <source>
        <dbReference type="ARBA" id="ARBA00022960"/>
    </source>
</evidence>
<dbReference type="Pfam" id="PF01424">
    <property type="entry name" value="R3H"/>
    <property type="match status" value="1"/>
</dbReference>
<evidence type="ECO:0000256" key="2">
    <source>
        <dbReference type="ARBA" id="ARBA00022884"/>
    </source>
</evidence>
<dbReference type="InterPro" id="IPR038247">
    <property type="entry name" value="Jag_N_dom_sf"/>
</dbReference>
<evidence type="ECO:0000256" key="4">
    <source>
        <dbReference type="ARBA" id="ARBA00023186"/>
    </source>
</evidence>
<dbReference type="HAMAP" id="MF_00867">
    <property type="entry name" value="KhpB"/>
    <property type="match status" value="1"/>
</dbReference>
<reference evidence="9" key="1">
    <citation type="journal article" date="2019" name="Int. J. Syst. Evol. Microbiol.">
        <title>The Global Catalogue of Microorganisms (GCM) 10K type strain sequencing project: providing services to taxonomists for standard genome sequencing and annotation.</title>
        <authorList>
            <consortium name="The Broad Institute Genomics Platform"/>
            <consortium name="The Broad Institute Genome Sequencing Center for Infectious Disease"/>
            <person name="Wu L."/>
            <person name="Ma J."/>
        </authorList>
    </citation>
    <scope>NUCLEOTIDE SEQUENCE [LARGE SCALE GENOMIC DNA]</scope>
    <source>
        <strain evidence="9">CCUG 46385</strain>
    </source>
</reference>
<evidence type="ECO:0000256" key="5">
    <source>
        <dbReference type="ARBA" id="ARBA00023316"/>
    </source>
</evidence>
<dbReference type="InterPro" id="IPR038008">
    <property type="entry name" value="Jag_KH"/>
</dbReference>
<proteinExistence type="inferred from homology"/>